<name>A0AAD8AN09_DIPPU</name>
<sequence length="179" mass="19102">MKAIIVAFVIAVLVSAHGAEGNMASDLITQYGGRFVEVVAKCTGENNVNFENIIALFTAKFSPTEVTEPDASIQCAMTCVLQTFGLADENGKLQFETYIDMIPNEAIKNKINEEVGDCLKEAESKTDEEHKCSGLHYFGKCMFMKTINTIREKLCGPMGAPPNGAPPSGAPPAAPGPAV</sequence>
<feature type="chain" id="PRO_5042223478" evidence="1">
    <location>
        <begin position="19"/>
        <end position="179"/>
    </location>
</feature>
<reference evidence="2" key="1">
    <citation type="journal article" date="2023" name="IScience">
        <title>Live-bearing cockroach genome reveals convergent evolutionary mechanisms linked to viviparity in insects and beyond.</title>
        <authorList>
            <person name="Fouks B."/>
            <person name="Harrison M.C."/>
            <person name="Mikhailova A.A."/>
            <person name="Marchal E."/>
            <person name="English S."/>
            <person name="Carruthers M."/>
            <person name="Jennings E.C."/>
            <person name="Chiamaka E.L."/>
            <person name="Frigard R.A."/>
            <person name="Pippel M."/>
            <person name="Attardo G.M."/>
            <person name="Benoit J.B."/>
            <person name="Bornberg-Bauer E."/>
            <person name="Tobe S.S."/>
        </authorList>
    </citation>
    <scope>NUCLEOTIDE SEQUENCE</scope>
    <source>
        <strain evidence="2">Stay&amp;Tobe</strain>
    </source>
</reference>
<keyword evidence="1" id="KW-0732">Signal</keyword>
<accession>A0AAD8AN09</accession>
<dbReference type="InterPro" id="IPR006170">
    <property type="entry name" value="PBP/GOBP"/>
</dbReference>
<dbReference type="GO" id="GO:0005549">
    <property type="term" value="F:odorant binding"/>
    <property type="evidence" value="ECO:0007669"/>
    <property type="project" value="InterPro"/>
</dbReference>
<evidence type="ECO:0000313" key="2">
    <source>
        <dbReference type="EMBL" id="KAJ9601232.1"/>
    </source>
</evidence>
<dbReference type="CDD" id="cd23992">
    <property type="entry name" value="PBP_GOBP"/>
    <property type="match status" value="1"/>
</dbReference>
<dbReference type="SUPFAM" id="SSF47565">
    <property type="entry name" value="Insect pheromone/odorant-binding proteins"/>
    <property type="match status" value="1"/>
</dbReference>
<reference evidence="2" key="2">
    <citation type="submission" date="2023-05" db="EMBL/GenBank/DDBJ databases">
        <authorList>
            <person name="Fouks B."/>
        </authorList>
    </citation>
    <scope>NUCLEOTIDE SEQUENCE</scope>
    <source>
        <strain evidence="2">Stay&amp;Tobe</strain>
        <tissue evidence="2">Testes</tissue>
    </source>
</reference>
<dbReference type="AlphaFoldDB" id="A0AAD8AN09"/>
<dbReference type="Gene3D" id="1.10.238.20">
    <property type="entry name" value="Pheromone/general odorant binding protein domain"/>
    <property type="match status" value="1"/>
</dbReference>
<keyword evidence="3" id="KW-1185">Reference proteome</keyword>
<evidence type="ECO:0000256" key="1">
    <source>
        <dbReference type="SAM" id="SignalP"/>
    </source>
</evidence>
<dbReference type="SMART" id="SM00708">
    <property type="entry name" value="PhBP"/>
    <property type="match status" value="1"/>
</dbReference>
<organism evidence="2 3">
    <name type="scientific">Diploptera punctata</name>
    <name type="common">Pacific beetle cockroach</name>
    <dbReference type="NCBI Taxonomy" id="6984"/>
    <lineage>
        <taxon>Eukaryota</taxon>
        <taxon>Metazoa</taxon>
        <taxon>Ecdysozoa</taxon>
        <taxon>Arthropoda</taxon>
        <taxon>Hexapoda</taxon>
        <taxon>Insecta</taxon>
        <taxon>Pterygota</taxon>
        <taxon>Neoptera</taxon>
        <taxon>Polyneoptera</taxon>
        <taxon>Dictyoptera</taxon>
        <taxon>Blattodea</taxon>
        <taxon>Blaberoidea</taxon>
        <taxon>Blaberidae</taxon>
        <taxon>Diplopterinae</taxon>
        <taxon>Diploptera</taxon>
    </lineage>
</organism>
<dbReference type="EMBL" id="JASPKZ010000029">
    <property type="protein sequence ID" value="KAJ9601232.1"/>
    <property type="molecule type" value="Genomic_DNA"/>
</dbReference>
<proteinExistence type="predicted"/>
<comment type="caution">
    <text evidence="2">The sequence shown here is derived from an EMBL/GenBank/DDBJ whole genome shotgun (WGS) entry which is preliminary data.</text>
</comment>
<protein>
    <submittedName>
        <fullName evidence="2">Uncharacterized protein</fullName>
    </submittedName>
</protein>
<dbReference type="InterPro" id="IPR036728">
    <property type="entry name" value="PBP_GOBP_sf"/>
</dbReference>
<feature type="signal peptide" evidence="1">
    <location>
        <begin position="1"/>
        <end position="18"/>
    </location>
</feature>
<dbReference type="Proteomes" id="UP001233999">
    <property type="component" value="Unassembled WGS sequence"/>
</dbReference>
<evidence type="ECO:0000313" key="3">
    <source>
        <dbReference type="Proteomes" id="UP001233999"/>
    </source>
</evidence>
<gene>
    <name evidence="2" type="ORF">L9F63_000612</name>
</gene>
<dbReference type="Pfam" id="PF01395">
    <property type="entry name" value="PBP_GOBP"/>
    <property type="match status" value="1"/>
</dbReference>